<gene>
    <name evidence="2" type="ORF">Scaly_2701100</name>
</gene>
<organism evidence="2">
    <name type="scientific">Sesamum calycinum</name>
    <dbReference type="NCBI Taxonomy" id="2727403"/>
    <lineage>
        <taxon>Eukaryota</taxon>
        <taxon>Viridiplantae</taxon>
        <taxon>Streptophyta</taxon>
        <taxon>Embryophyta</taxon>
        <taxon>Tracheophyta</taxon>
        <taxon>Spermatophyta</taxon>
        <taxon>Magnoliopsida</taxon>
        <taxon>eudicotyledons</taxon>
        <taxon>Gunneridae</taxon>
        <taxon>Pentapetalae</taxon>
        <taxon>asterids</taxon>
        <taxon>lamiids</taxon>
        <taxon>Lamiales</taxon>
        <taxon>Pedaliaceae</taxon>
        <taxon>Sesamum</taxon>
    </lineage>
</organism>
<feature type="compositionally biased region" description="Low complexity" evidence="1">
    <location>
        <begin position="803"/>
        <end position="815"/>
    </location>
</feature>
<proteinExistence type="predicted"/>
<feature type="region of interest" description="Disordered" evidence="1">
    <location>
        <begin position="667"/>
        <end position="873"/>
    </location>
</feature>
<evidence type="ECO:0008006" key="3">
    <source>
        <dbReference type="Google" id="ProtNLM"/>
    </source>
</evidence>
<dbReference type="InterPro" id="IPR053290">
    <property type="entry name" value="TSET_complex_member"/>
</dbReference>
<sequence length="873" mass="92957">MPESTVVLISLSCLSFGRYLAIVWPDIPYFSVYKVSDWSIVDSGSARLLAWDTCRDRFALLESALPPRMPVIPKGSSSRKAKGAAAAAAQAAATAASMASSASVQVRILLDDGTSIFNEKDKPNHHKWLLNIPVCTPSGHGSSSHSSFSSMDDGYSSQKSSAEAAPPNFQLYSWETFQPVGGLLPQPEWTAWDRTVEYCAFGYQLYIAISSLRPQFRYLGDVAIPYATGAVWHRRQLFVATQTTIECVFVDAGVAPIDIETKRRKEEMRLKEAQSKAVAEHGELAFITVDSQQSTSQERITLRPPMLQVVRLASFQHVPSVPPFLTLPKQSTVDRDDSPIPKEFEERKVNEVAVGGGGVAVAVTRFPAEQKRPVGPLVLAGVRDGALWLIDRYMCVHAISLSHPGIRCRCLAAYGDAVSAVKWASRLGREHHDDLAQFMLGMGYATEALHLPGISKRLEFDLAMQSNDLKRALHCLLTMSNSRDIGQEALGLNLNDIMNLSSKKENVVDAVQGVAKFAKEFLHLIDAADATGQADIAREALKRLAAAGSVKGALQGHELRGLALRQGNHGELTRLSNLVNNLVSVGSGREAAFAAALLGDNVLMEKAWQETGMLAEAVLHAHAHGRPTLRGLVQAWNKTLQKDLEHTPSTKMDAATAFLASLEESKITSLQDSAKKPPIEILPPGMASLYGPNPGQSGPKKPGPPLQNSQPQPAKPLALEGPAATPQNASTFAESGAPPPAESGALPPAESGAPQNSDASAPVTSESVAPVDPPTSEPATTNSESGAPSEPEQDASTPPATESSDPAPLPSSDAAVENKEQALSASSVPAPTGTEESDPPASVSSPITTDAGPQQSNDHGTGVRAELSMIDFT</sequence>
<protein>
    <recommendedName>
        <fullName evidence="3">Transducin/WD40 repeat-like superfamily protein</fullName>
    </recommendedName>
</protein>
<accession>A0AAW2J4M2</accession>
<feature type="compositionally biased region" description="Polar residues" evidence="1">
    <location>
        <begin position="753"/>
        <end position="767"/>
    </location>
</feature>
<evidence type="ECO:0000313" key="2">
    <source>
        <dbReference type="EMBL" id="KAL0289520.1"/>
    </source>
</evidence>
<comment type="caution">
    <text evidence="2">The sequence shown here is derived from an EMBL/GenBank/DDBJ whole genome shotgun (WGS) entry which is preliminary data.</text>
</comment>
<dbReference type="PANTHER" id="PTHR45521">
    <property type="entry name" value="TSET COMPLEX MEMBER TSTF"/>
    <property type="match status" value="1"/>
</dbReference>
<reference evidence="2" key="2">
    <citation type="journal article" date="2024" name="Plant">
        <title>Genomic evolution and insights into agronomic trait innovations of Sesamum species.</title>
        <authorList>
            <person name="Miao H."/>
            <person name="Wang L."/>
            <person name="Qu L."/>
            <person name="Liu H."/>
            <person name="Sun Y."/>
            <person name="Le M."/>
            <person name="Wang Q."/>
            <person name="Wei S."/>
            <person name="Zheng Y."/>
            <person name="Lin W."/>
            <person name="Duan Y."/>
            <person name="Cao H."/>
            <person name="Xiong S."/>
            <person name="Wang X."/>
            <person name="Wei L."/>
            <person name="Li C."/>
            <person name="Ma Q."/>
            <person name="Ju M."/>
            <person name="Zhao R."/>
            <person name="Li G."/>
            <person name="Mu C."/>
            <person name="Tian Q."/>
            <person name="Mei H."/>
            <person name="Zhang T."/>
            <person name="Gao T."/>
            <person name="Zhang H."/>
        </authorList>
    </citation>
    <scope>NUCLEOTIDE SEQUENCE</scope>
    <source>
        <strain evidence="2">KEN8</strain>
    </source>
</reference>
<dbReference type="Gene3D" id="1.25.40.470">
    <property type="match status" value="1"/>
</dbReference>
<evidence type="ECO:0000256" key="1">
    <source>
        <dbReference type="SAM" id="MobiDB-lite"/>
    </source>
</evidence>
<dbReference type="EMBL" id="JACGWM010001689">
    <property type="protein sequence ID" value="KAL0289520.1"/>
    <property type="molecule type" value="Genomic_DNA"/>
</dbReference>
<name>A0AAW2J4M2_9LAMI</name>
<feature type="compositionally biased region" description="Polar residues" evidence="1">
    <location>
        <begin position="842"/>
        <end position="859"/>
    </location>
</feature>
<feature type="compositionally biased region" description="Polar residues" evidence="1">
    <location>
        <begin position="777"/>
        <end position="786"/>
    </location>
</feature>
<reference evidence="2" key="1">
    <citation type="submission" date="2020-06" db="EMBL/GenBank/DDBJ databases">
        <authorList>
            <person name="Li T."/>
            <person name="Hu X."/>
            <person name="Zhang T."/>
            <person name="Song X."/>
            <person name="Zhang H."/>
            <person name="Dai N."/>
            <person name="Sheng W."/>
            <person name="Hou X."/>
            <person name="Wei L."/>
        </authorList>
    </citation>
    <scope>NUCLEOTIDE SEQUENCE</scope>
    <source>
        <strain evidence="2">KEN8</strain>
        <tissue evidence="2">Leaf</tissue>
    </source>
</reference>
<feature type="compositionally biased region" description="Low complexity" evidence="1">
    <location>
        <begin position="691"/>
        <end position="700"/>
    </location>
</feature>
<dbReference type="AlphaFoldDB" id="A0AAW2J4M2"/>
<dbReference type="PANTHER" id="PTHR45521:SF2">
    <property type="entry name" value="TRANSDUCIN_WD40 REPEAT-LIKE SUPERFAMILY PROTEIN"/>
    <property type="match status" value="1"/>
</dbReference>
<feature type="compositionally biased region" description="Low complexity" evidence="1">
    <location>
        <begin position="143"/>
        <end position="157"/>
    </location>
</feature>
<feature type="region of interest" description="Disordered" evidence="1">
    <location>
        <begin position="143"/>
        <end position="162"/>
    </location>
</feature>